<accession>A0A4Y8IKB1</accession>
<evidence type="ECO:0000313" key="1">
    <source>
        <dbReference type="EMBL" id="TFB21384.1"/>
    </source>
</evidence>
<proteinExistence type="predicted"/>
<sequence length="291" mass="33620">MTLKMSNDGLKRSKDFIMNEGRKLEQEIYRFEFEGGTKEAVISALEEYQNSDGGFSGYGEGDWDESNAMDTNMAFQTLVHIGATGDEPVVQKAVKYILSTYDFELDYWHQNPTNQPVGETMLNELWANPGAELIGYLYDYQKLVDNEFLNHVTEVAIKKLQYLTKAGWFPTLCFLRLSERLDEPRREQVLIYIKSIILDVVETNPEVWEKFYYPKPYWYAPTPGSPLYPMLHEDAIACLEHEINQQTEQGNFPLNWDAGEGEAAWKSIWTMDILIALNKYDMIEVGEEVSQ</sequence>
<dbReference type="OrthoDB" id="2570766at2"/>
<name>A0A4Y8IKB1_9BACI</name>
<dbReference type="EMBL" id="SOPW01000008">
    <property type="protein sequence ID" value="TFB21384.1"/>
    <property type="molecule type" value="Genomic_DNA"/>
</dbReference>
<reference evidence="1 2" key="1">
    <citation type="submission" date="2019-03" db="EMBL/GenBank/DDBJ databases">
        <authorList>
            <person name="He R.-H."/>
        </authorList>
    </citation>
    <scope>NUCLEOTIDE SEQUENCE [LARGE SCALE GENOMIC DNA]</scope>
    <source>
        <strain evidence="2">SH 714</strain>
    </source>
</reference>
<dbReference type="SUPFAM" id="SSF48239">
    <property type="entry name" value="Terpenoid cyclases/Protein prenyltransferases"/>
    <property type="match status" value="1"/>
</dbReference>
<comment type="caution">
    <text evidence="1">The sequence shown here is derived from an EMBL/GenBank/DDBJ whole genome shotgun (WGS) entry which is preliminary data.</text>
</comment>
<organism evidence="1 2">
    <name type="scientific">Filobacillus milosensis</name>
    <dbReference type="NCBI Taxonomy" id="94137"/>
    <lineage>
        <taxon>Bacteria</taxon>
        <taxon>Bacillati</taxon>
        <taxon>Bacillota</taxon>
        <taxon>Bacilli</taxon>
        <taxon>Bacillales</taxon>
        <taxon>Bacillaceae</taxon>
        <taxon>Filobacillus</taxon>
    </lineage>
</organism>
<dbReference type="AlphaFoldDB" id="A0A4Y8IKB1"/>
<protein>
    <submittedName>
        <fullName evidence="1">Uncharacterized protein</fullName>
    </submittedName>
</protein>
<evidence type="ECO:0000313" key="2">
    <source>
        <dbReference type="Proteomes" id="UP000297975"/>
    </source>
</evidence>
<keyword evidence="2" id="KW-1185">Reference proteome</keyword>
<dbReference type="InterPro" id="IPR008930">
    <property type="entry name" value="Terpenoid_cyclase/PrenylTrfase"/>
</dbReference>
<dbReference type="RefSeq" id="WP_134340049.1">
    <property type="nucleotide sequence ID" value="NZ_SOPW01000008.1"/>
</dbReference>
<dbReference type="Proteomes" id="UP000297975">
    <property type="component" value="Unassembled WGS sequence"/>
</dbReference>
<dbReference type="Gene3D" id="1.50.10.20">
    <property type="match status" value="1"/>
</dbReference>
<gene>
    <name evidence="1" type="ORF">E3U55_08705</name>
</gene>